<reference evidence="1" key="1">
    <citation type="submission" date="2014-11" db="EMBL/GenBank/DDBJ databases">
        <authorList>
            <person name="Amaro Gonzalez C."/>
        </authorList>
    </citation>
    <scope>NUCLEOTIDE SEQUENCE</scope>
</reference>
<name>A0A0E9S0A5_ANGAN</name>
<accession>A0A0E9S0A5</accession>
<dbReference type="EMBL" id="GBXM01073960">
    <property type="protein sequence ID" value="JAH34617.1"/>
    <property type="molecule type" value="Transcribed_RNA"/>
</dbReference>
<evidence type="ECO:0000313" key="1">
    <source>
        <dbReference type="EMBL" id="JAH34617.1"/>
    </source>
</evidence>
<protein>
    <submittedName>
        <fullName evidence="1">Uncharacterized protein</fullName>
    </submittedName>
</protein>
<sequence>MRNLGILATLYERTLCVSPKHSRHNPRLKFRNLW</sequence>
<organism evidence="1">
    <name type="scientific">Anguilla anguilla</name>
    <name type="common">European freshwater eel</name>
    <name type="synonym">Muraena anguilla</name>
    <dbReference type="NCBI Taxonomy" id="7936"/>
    <lineage>
        <taxon>Eukaryota</taxon>
        <taxon>Metazoa</taxon>
        <taxon>Chordata</taxon>
        <taxon>Craniata</taxon>
        <taxon>Vertebrata</taxon>
        <taxon>Euteleostomi</taxon>
        <taxon>Actinopterygii</taxon>
        <taxon>Neopterygii</taxon>
        <taxon>Teleostei</taxon>
        <taxon>Anguilliformes</taxon>
        <taxon>Anguillidae</taxon>
        <taxon>Anguilla</taxon>
    </lineage>
</organism>
<reference evidence="1" key="2">
    <citation type="journal article" date="2015" name="Fish Shellfish Immunol.">
        <title>Early steps in the European eel (Anguilla anguilla)-Vibrio vulnificus interaction in the gills: Role of the RtxA13 toxin.</title>
        <authorList>
            <person name="Callol A."/>
            <person name="Pajuelo D."/>
            <person name="Ebbesson L."/>
            <person name="Teles M."/>
            <person name="MacKenzie S."/>
            <person name="Amaro C."/>
        </authorList>
    </citation>
    <scope>NUCLEOTIDE SEQUENCE</scope>
</reference>
<dbReference type="AlphaFoldDB" id="A0A0E9S0A5"/>
<proteinExistence type="predicted"/>